<evidence type="ECO:0000313" key="2">
    <source>
        <dbReference type="Proteomes" id="UP000008311"/>
    </source>
</evidence>
<accession>B9TCG8</accession>
<dbReference type="Proteomes" id="UP000008311">
    <property type="component" value="Unassembled WGS sequence"/>
</dbReference>
<dbReference type="AlphaFoldDB" id="B9TCG8"/>
<protein>
    <submittedName>
        <fullName evidence="1">Uncharacterized protein</fullName>
    </submittedName>
</protein>
<proteinExistence type="predicted"/>
<dbReference type="InParanoid" id="B9TCG8"/>
<dbReference type="EMBL" id="EQ977268">
    <property type="protein sequence ID" value="EEF26447.1"/>
    <property type="molecule type" value="Genomic_DNA"/>
</dbReference>
<gene>
    <name evidence="1" type="ORF">RCOM_1822320</name>
</gene>
<keyword evidence="2" id="KW-1185">Reference proteome</keyword>
<sequence>MNMPQDWVRTALATTGHFEDSHQPFGAVTGNFDGMGISVGVLQWNIGSNSLQPLVLAMDPATIHRLCPTCGDALLRACKSPSSQGLEIVNAWQVGGRLAPPTLAELKALAQSDEFVAQQVDAAAKVAQRAYNTASD</sequence>
<evidence type="ECO:0000313" key="1">
    <source>
        <dbReference type="EMBL" id="EEF26447.1"/>
    </source>
</evidence>
<feature type="non-terminal residue" evidence="1">
    <location>
        <position position="136"/>
    </location>
</feature>
<organism evidence="1 2">
    <name type="scientific">Ricinus communis</name>
    <name type="common">Castor bean</name>
    <dbReference type="NCBI Taxonomy" id="3988"/>
    <lineage>
        <taxon>Eukaryota</taxon>
        <taxon>Viridiplantae</taxon>
        <taxon>Streptophyta</taxon>
        <taxon>Embryophyta</taxon>
        <taxon>Tracheophyta</taxon>
        <taxon>Spermatophyta</taxon>
        <taxon>Magnoliopsida</taxon>
        <taxon>eudicotyledons</taxon>
        <taxon>Gunneridae</taxon>
        <taxon>Pentapetalae</taxon>
        <taxon>rosids</taxon>
        <taxon>fabids</taxon>
        <taxon>Malpighiales</taxon>
        <taxon>Euphorbiaceae</taxon>
        <taxon>Acalyphoideae</taxon>
        <taxon>Acalypheae</taxon>
        <taxon>Ricinus</taxon>
    </lineage>
</organism>
<reference evidence="2" key="1">
    <citation type="journal article" date="2010" name="Nat. Biotechnol.">
        <title>Draft genome sequence of the oilseed species Ricinus communis.</title>
        <authorList>
            <person name="Chan A.P."/>
            <person name="Crabtree J."/>
            <person name="Zhao Q."/>
            <person name="Lorenzi H."/>
            <person name="Orvis J."/>
            <person name="Puiu D."/>
            <person name="Melake-Berhan A."/>
            <person name="Jones K.M."/>
            <person name="Redman J."/>
            <person name="Chen G."/>
            <person name="Cahoon E.B."/>
            <person name="Gedil M."/>
            <person name="Stanke M."/>
            <person name="Haas B.J."/>
            <person name="Wortman J.R."/>
            <person name="Fraser-Liggett C.M."/>
            <person name="Ravel J."/>
            <person name="Rabinowicz P.D."/>
        </authorList>
    </citation>
    <scope>NUCLEOTIDE SEQUENCE [LARGE SCALE GENOMIC DNA]</scope>
    <source>
        <strain evidence="2">cv. Hale</strain>
    </source>
</reference>
<name>B9TCG8_RICCO</name>